<protein>
    <recommendedName>
        <fullName evidence="3">CCHC-type domain-containing protein</fullName>
    </recommendedName>
</protein>
<dbReference type="AlphaFoldDB" id="A0AAV9ZQC0"/>
<accession>A0AAV9ZQC0</accession>
<gene>
    <name evidence="1" type="ORF">R3P38DRAFT_3229132</name>
</gene>
<name>A0AAV9ZQC0_9AGAR</name>
<evidence type="ECO:0000313" key="1">
    <source>
        <dbReference type="EMBL" id="KAK6988266.1"/>
    </source>
</evidence>
<reference evidence="1 2" key="1">
    <citation type="journal article" date="2024" name="J Genomics">
        <title>Draft genome sequencing and assembly of Favolaschia claudopus CIRM-BRFM 2984 isolated from oak limbs.</title>
        <authorList>
            <person name="Navarro D."/>
            <person name="Drula E."/>
            <person name="Chaduli D."/>
            <person name="Cazenave R."/>
            <person name="Ahrendt S."/>
            <person name="Wang J."/>
            <person name="Lipzen A."/>
            <person name="Daum C."/>
            <person name="Barry K."/>
            <person name="Grigoriev I.V."/>
            <person name="Favel A."/>
            <person name="Rosso M.N."/>
            <person name="Martin F."/>
        </authorList>
    </citation>
    <scope>NUCLEOTIDE SEQUENCE [LARGE SCALE GENOMIC DNA]</scope>
    <source>
        <strain evidence="1 2">CIRM-BRFM 2984</strain>
    </source>
</reference>
<evidence type="ECO:0008006" key="3">
    <source>
        <dbReference type="Google" id="ProtNLM"/>
    </source>
</evidence>
<evidence type="ECO:0000313" key="2">
    <source>
        <dbReference type="Proteomes" id="UP001362999"/>
    </source>
</evidence>
<dbReference type="Proteomes" id="UP001362999">
    <property type="component" value="Unassembled WGS sequence"/>
</dbReference>
<keyword evidence="2" id="KW-1185">Reference proteome</keyword>
<comment type="caution">
    <text evidence="1">The sequence shown here is derived from an EMBL/GenBank/DDBJ whole genome shotgun (WGS) entry which is preliminary data.</text>
</comment>
<proteinExistence type="predicted"/>
<organism evidence="1 2">
    <name type="scientific">Favolaschia claudopus</name>
    <dbReference type="NCBI Taxonomy" id="2862362"/>
    <lineage>
        <taxon>Eukaryota</taxon>
        <taxon>Fungi</taxon>
        <taxon>Dikarya</taxon>
        <taxon>Basidiomycota</taxon>
        <taxon>Agaricomycotina</taxon>
        <taxon>Agaricomycetes</taxon>
        <taxon>Agaricomycetidae</taxon>
        <taxon>Agaricales</taxon>
        <taxon>Marasmiineae</taxon>
        <taxon>Mycenaceae</taxon>
        <taxon>Favolaschia</taxon>
    </lineage>
</organism>
<sequence>MTHKSPGTKRVRDTAKKEKFDGLKDKAESAVSLDELAEVLRESIGIMRTYNSAPTKTCFGLLDAIHERLAAHHELTDAVDDASTFSTVLSRAVVSPVESIKNAPLLSSTAATTSPASYAKVVASASPSPKPKPPPLPRGAEQRILVRFNGPPPSLLETDGTTQESSYLRRRYDQILEEVNAHLAQLSLPGLLFVQKEKNESNGLFLAPLQGEEGVAVLTERWDVWGPGILPGARIVPVATHTFIQIDGVQFGSVKSLSALKTEFEVRNPELGPVVGEPRWKNTPPNAERVAFLASVGRKVPKAGSLVLQRQSRHMVDRAVACGRVLLAGHAPQVGRTFPHPRVVQCWNCYKFGHTRTRCGVKSAAAFQAIKSSNCQLSETKMTGFNTAKKPKGLD</sequence>
<dbReference type="EMBL" id="JAWWNJ010000124">
    <property type="protein sequence ID" value="KAK6988266.1"/>
    <property type="molecule type" value="Genomic_DNA"/>
</dbReference>